<dbReference type="GO" id="GO:0008124">
    <property type="term" value="F:4-alpha-hydroxytetrahydrobiopterin dehydratase activity"/>
    <property type="evidence" value="ECO:0007669"/>
    <property type="project" value="UniProtKB-UniRule"/>
</dbReference>
<keyword evidence="3 4" id="KW-0456">Lyase</keyword>
<comment type="catalytic activity">
    <reaction evidence="1 4">
        <text>(4aS,6R)-4a-hydroxy-L-erythro-5,6,7,8-tetrahydrobiopterin = (6R)-L-erythro-6,7-dihydrobiopterin + H2O</text>
        <dbReference type="Rhea" id="RHEA:11920"/>
        <dbReference type="ChEBI" id="CHEBI:15377"/>
        <dbReference type="ChEBI" id="CHEBI:15642"/>
        <dbReference type="ChEBI" id="CHEBI:43120"/>
        <dbReference type="EC" id="4.2.1.96"/>
    </reaction>
</comment>
<proteinExistence type="inferred from homology"/>
<dbReference type="HAMAP" id="MF_00434">
    <property type="entry name" value="Pterin_4_alpha"/>
    <property type="match status" value="1"/>
</dbReference>
<dbReference type="PANTHER" id="PTHR12599">
    <property type="entry name" value="PTERIN-4-ALPHA-CARBINOLAMINE DEHYDRATASE"/>
    <property type="match status" value="1"/>
</dbReference>
<dbReference type="NCBIfam" id="NF002017">
    <property type="entry name" value="PRK00823.1-2"/>
    <property type="match status" value="1"/>
</dbReference>
<dbReference type="Proteomes" id="UP001155128">
    <property type="component" value="Unassembled WGS sequence"/>
</dbReference>
<protein>
    <recommendedName>
        <fullName evidence="4">Putative pterin-4-alpha-carbinolamine dehydratase</fullName>
        <shortName evidence="4">PHS</shortName>
        <ecNumber evidence="4">4.2.1.96</ecNumber>
    </recommendedName>
    <alternativeName>
        <fullName evidence="4">4-alpha-hydroxy-tetrahydropterin dehydratase</fullName>
    </alternativeName>
    <alternativeName>
        <fullName evidence="4">Pterin carbinolamine dehydratase</fullName>
        <shortName evidence="4">PCD</shortName>
    </alternativeName>
</protein>
<comment type="caution">
    <text evidence="5">The sequence shown here is derived from an EMBL/GenBank/DDBJ whole genome shotgun (WGS) entry which is preliminary data.</text>
</comment>
<dbReference type="GO" id="GO:0006729">
    <property type="term" value="P:tetrahydrobiopterin biosynthetic process"/>
    <property type="evidence" value="ECO:0007669"/>
    <property type="project" value="InterPro"/>
</dbReference>
<evidence type="ECO:0000313" key="5">
    <source>
        <dbReference type="EMBL" id="MCM8558261.1"/>
    </source>
</evidence>
<dbReference type="EC" id="4.2.1.96" evidence="4"/>
<organism evidence="5 6">
    <name type="scientific">Sphingomicrobium sediminis</name>
    <dbReference type="NCBI Taxonomy" id="2950949"/>
    <lineage>
        <taxon>Bacteria</taxon>
        <taxon>Pseudomonadati</taxon>
        <taxon>Pseudomonadota</taxon>
        <taxon>Alphaproteobacteria</taxon>
        <taxon>Sphingomonadales</taxon>
        <taxon>Sphingomonadaceae</taxon>
        <taxon>Sphingomicrobium</taxon>
    </lineage>
</organism>
<dbReference type="PANTHER" id="PTHR12599:SF0">
    <property type="entry name" value="PTERIN-4-ALPHA-CARBINOLAMINE DEHYDRATASE"/>
    <property type="match status" value="1"/>
</dbReference>
<dbReference type="InterPro" id="IPR001533">
    <property type="entry name" value="Pterin_deHydtase"/>
</dbReference>
<comment type="similarity">
    <text evidence="2 4">Belongs to the pterin-4-alpha-carbinolamine dehydratase family.</text>
</comment>
<keyword evidence="6" id="KW-1185">Reference proteome</keyword>
<dbReference type="AlphaFoldDB" id="A0A9X2EIU1"/>
<dbReference type="EMBL" id="JAMSHT010000001">
    <property type="protein sequence ID" value="MCM8558261.1"/>
    <property type="molecule type" value="Genomic_DNA"/>
</dbReference>
<dbReference type="SUPFAM" id="SSF55248">
    <property type="entry name" value="PCD-like"/>
    <property type="match status" value="1"/>
</dbReference>
<evidence type="ECO:0000313" key="6">
    <source>
        <dbReference type="Proteomes" id="UP001155128"/>
    </source>
</evidence>
<evidence type="ECO:0000256" key="1">
    <source>
        <dbReference type="ARBA" id="ARBA00001554"/>
    </source>
</evidence>
<dbReference type="Pfam" id="PF01329">
    <property type="entry name" value="Pterin_4a"/>
    <property type="match status" value="1"/>
</dbReference>
<gene>
    <name evidence="5" type="ORF">NDO55_10575</name>
</gene>
<dbReference type="Gene3D" id="3.30.1360.20">
    <property type="entry name" value="Transcriptional coactivator/pterin dehydratase"/>
    <property type="match status" value="1"/>
</dbReference>
<evidence type="ECO:0000256" key="2">
    <source>
        <dbReference type="ARBA" id="ARBA00006472"/>
    </source>
</evidence>
<sequence length="83" mass="9140">MEFPTSWTKSDDGKAITRRFEFADFSGAFAFLTRVAMLAEKADHHPEIENVWNKVTLTLTTHDAGGLTGKDADLAAQIDELVA</sequence>
<name>A0A9X2EIU1_9SPHN</name>
<reference evidence="5" key="1">
    <citation type="submission" date="2022-06" db="EMBL/GenBank/DDBJ databases">
        <title>Sphingomicrobium sedimins sp. nov., a marine bacterium isolated from tidal flat.</title>
        <authorList>
            <person name="Kim C.-H."/>
            <person name="Yoo Y."/>
            <person name="Kim J.-J."/>
        </authorList>
    </citation>
    <scope>NUCLEOTIDE SEQUENCE</scope>
    <source>
        <strain evidence="5">GRR-S6-50</strain>
    </source>
</reference>
<dbReference type="RefSeq" id="WP_252115039.1">
    <property type="nucleotide sequence ID" value="NZ_JAMSHT010000001.1"/>
</dbReference>
<evidence type="ECO:0000256" key="4">
    <source>
        <dbReference type="HAMAP-Rule" id="MF_00434"/>
    </source>
</evidence>
<dbReference type="InterPro" id="IPR036428">
    <property type="entry name" value="PCD_sf"/>
</dbReference>
<evidence type="ECO:0000256" key="3">
    <source>
        <dbReference type="ARBA" id="ARBA00023239"/>
    </source>
</evidence>
<accession>A0A9X2EIU1</accession>
<dbReference type="NCBIfam" id="NF002018">
    <property type="entry name" value="PRK00823.1-3"/>
    <property type="match status" value="1"/>
</dbReference>